<protein>
    <recommendedName>
        <fullName evidence="3">Thioesterase domain-containing protein</fullName>
    </recommendedName>
</protein>
<proteinExistence type="inferred from homology"/>
<comment type="caution">
    <text evidence="4">The sequence shown here is derived from an EMBL/GenBank/DDBJ whole genome shotgun (WGS) entry which is preliminary data.</text>
</comment>
<dbReference type="InterPro" id="IPR006683">
    <property type="entry name" value="Thioestr_dom"/>
</dbReference>
<dbReference type="Gene3D" id="3.10.129.10">
    <property type="entry name" value="Hotdog Thioesterase"/>
    <property type="match status" value="1"/>
</dbReference>
<dbReference type="InterPro" id="IPR029069">
    <property type="entry name" value="HotDog_dom_sf"/>
</dbReference>
<comment type="similarity">
    <text evidence="1">Belongs to the thioesterase PaaI family.</text>
</comment>
<reference evidence="4" key="1">
    <citation type="submission" date="2023-06" db="EMBL/GenBank/DDBJ databases">
        <authorList>
            <person name="Delattre M."/>
        </authorList>
    </citation>
    <scope>NUCLEOTIDE SEQUENCE</scope>
    <source>
        <strain evidence="4">AF72</strain>
    </source>
</reference>
<dbReference type="PANTHER" id="PTHR21660:SF59">
    <property type="entry name" value="THIOESTERASE DOMAIN-CONTAINING PROTEIN"/>
    <property type="match status" value="1"/>
</dbReference>
<sequence>MKGAAYVKRLELLFGAYKHMNAFMSCGVQEFRIISADEKRYRAEFEVTKDMVNPIGSLHGGCSATLLDVGCAASAFIRGKVVLSINQEVTVVSGAKLGDTVYMDIELIRLGKTQCYTRGEIVKKADQKMVAFGTCTYTVPPTRVLPESAHSLISQLTQIQ</sequence>
<dbReference type="Pfam" id="PF03061">
    <property type="entry name" value="4HBT"/>
    <property type="match status" value="1"/>
</dbReference>
<dbReference type="Proteomes" id="UP001177023">
    <property type="component" value="Unassembled WGS sequence"/>
</dbReference>
<accession>A0AA36GIH2</accession>
<dbReference type="AlphaFoldDB" id="A0AA36GIH2"/>
<dbReference type="InterPro" id="IPR039298">
    <property type="entry name" value="ACOT13"/>
</dbReference>
<feature type="domain" description="Thioesterase" evidence="3">
    <location>
        <begin position="56"/>
        <end position="128"/>
    </location>
</feature>
<evidence type="ECO:0000256" key="2">
    <source>
        <dbReference type="ARBA" id="ARBA00022801"/>
    </source>
</evidence>
<gene>
    <name evidence="4" type="ORF">MSPICULIGERA_LOCUS24735</name>
</gene>
<dbReference type="PANTHER" id="PTHR21660">
    <property type="entry name" value="THIOESTERASE SUPERFAMILY MEMBER-RELATED"/>
    <property type="match status" value="1"/>
</dbReference>
<evidence type="ECO:0000313" key="5">
    <source>
        <dbReference type="Proteomes" id="UP001177023"/>
    </source>
</evidence>
<dbReference type="CDD" id="cd03443">
    <property type="entry name" value="PaaI_thioesterase"/>
    <property type="match status" value="1"/>
</dbReference>
<dbReference type="GO" id="GO:0047617">
    <property type="term" value="F:fatty acyl-CoA hydrolase activity"/>
    <property type="evidence" value="ECO:0007669"/>
    <property type="project" value="InterPro"/>
</dbReference>
<dbReference type="SUPFAM" id="SSF54637">
    <property type="entry name" value="Thioesterase/thiol ester dehydrase-isomerase"/>
    <property type="match status" value="1"/>
</dbReference>
<name>A0AA36GIH2_9BILA</name>
<evidence type="ECO:0000313" key="4">
    <source>
        <dbReference type="EMBL" id="CAJ0586747.1"/>
    </source>
</evidence>
<feature type="non-terminal residue" evidence="4">
    <location>
        <position position="160"/>
    </location>
</feature>
<evidence type="ECO:0000259" key="3">
    <source>
        <dbReference type="Pfam" id="PF03061"/>
    </source>
</evidence>
<keyword evidence="2" id="KW-0378">Hydrolase</keyword>
<dbReference type="NCBIfam" id="TIGR00369">
    <property type="entry name" value="unchar_dom_1"/>
    <property type="match status" value="1"/>
</dbReference>
<dbReference type="EMBL" id="CATQJA010002709">
    <property type="protein sequence ID" value="CAJ0586747.1"/>
    <property type="molecule type" value="Genomic_DNA"/>
</dbReference>
<evidence type="ECO:0000256" key="1">
    <source>
        <dbReference type="ARBA" id="ARBA00008324"/>
    </source>
</evidence>
<dbReference type="InterPro" id="IPR003736">
    <property type="entry name" value="PAAI_dom"/>
</dbReference>
<organism evidence="4 5">
    <name type="scientific">Mesorhabditis spiculigera</name>
    <dbReference type="NCBI Taxonomy" id="96644"/>
    <lineage>
        <taxon>Eukaryota</taxon>
        <taxon>Metazoa</taxon>
        <taxon>Ecdysozoa</taxon>
        <taxon>Nematoda</taxon>
        <taxon>Chromadorea</taxon>
        <taxon>Rhabditida</taxon>
        <taxon>Rhabditina</taxon>
        <taxon>Rhabditomorpha</taxon>
        <taxon>Rhabditoidea</taxon>
        <taxon>Rhabditidae</taxon>
        <taxon>Mesorhabditinae</taxon>
        <taxon>Mesorhabditis</taxon>
    </lineage>
</organism>
<keyword evidence="5" id="KW-1185">Reference proteome</keyword>